<dbReference type="AlphaFoldDB" id="A0A5A7TT82"/>
<dbReference type="Proteomes" id="UP000321393">
    <property type="component" value="Unassembled WGS sequence"/>
</dbReference>
<accession>A0A5A7TT82</accession>
<evidence type="ECO:0000313" key="2">
    <source>
        <dbReference type="EMBL" id="KAA0045336.1"/>
    </source>
</evidence>
<reference evidence="2 3" key="1">
    <citation type="submission" date="2019-08" db="EMBL/GenBank/DDBJ databases">
        <title>Draft genome sequences of two oriental melons (Cucumis melo L. var makuwa).</title>
        <authorList>
            <person name="Kwon S.-Y."/>
        </authorList>
    </citation>
    <scope>NUCLEOTIDE SEQUENCE [LARGE SCALE GENOMIC DNA]</scope>
    <source>
        <strain evidence="3">cv. SW 3</strain>
        <tissue evidence="2">Leaf</tissue>
    </source>
</reference>
<evidence type="ECO:0000256" key="1">
    <source>
        <dbReference type="SAM" id="MobiDB-lite"/>
    </source>
</evidence>
<feature type="region of interest" description="Disordered" evidence="1">
    <location>
        <begin position="15"/>
        <end position="74"/>
    </location>
</feature>
<protein>
    <submittedName>
        <fullName evidence="2">Uncharacterized protein</fullName>
    </submittedName>
</protein>
<organism evidence="2 3">
    <name type="scientific">Cucumis melo var. makuwa</name>
    <name type="common">Oriental melon</name>
    <dbReference type="NCBI Taxonomy" id="1194695"/>
    <lineage>
        <taxon>Eukaryota</taxon>
        <taxon>Viridiplantae</taxon>
        <taxon>Streptophyta</taxon>
        <taxon>Embryophyta</taxon>
        <taxon>Tracheophyta</taxon>
        <taxon>Spermatophyta</taxon>
        <taxon>Magnoliopsida</taxon>
        <taxon>eudicotyledons</taxon>
        <taxon>Gunneridae</taxon>
        <taxon>Pentapetalae</taxon>
        <taxon>rosids</taxon>
        <taxon>fabids</taxon>
        <taxon>Cucurbitales</taxon>
        <taxon>Cucurbitaceae</taxon>
        <taxon>Benincaseae</taxon>
        <taxon>Cucumis</taxon>
    </lineage>
</organism>
<dbReference type="EMBL" id="SSTE01014625">
    <property type="protein sequence ID" value="KAA0045336.1"/>
    <property type="molecule type" value="Genomic_DNA"/>
</dbReference>
<name>A0A5A7TT82_CUCMM</name>
<gene>
    <name evidence="2" type="ORF">E6C27_scaffold316G001120</name>
</gene>
<evidence type="ECO:0000313" key="3">
    <source>
        <dbReference type="Proteomes" id="UP000321393"/>
    </source>
</evidence>
<sequence>MVHPFNLMLNVQNHPNTMSLLPRNPDLRVLGRRSPSSPKHKDPHPSRTPLNLIQSKPRDLRKASQTPFLTQISG</sequence>
<comment type="caution">
    <text evidence="2">The sequence shown here is derived from an EMBL/GenBank/DDBJ whole genome shotgun (WGS) entry which is preliminary data.</text>
</comment>
<proteinExistence type="predicted"/>
<feature type="compositionally biased region" description="Polar residues" evidence="1">
    <location>
        <begin position="63"/>
        <end position="74"/>
    </location>
</feature>